<dbReference type="InterPro" id="IPR004201">
    <property type="entry name" value="Cdc48_dom2"/>
</dbReference>
<dbReference type="SMART" id="SM01072">
    <property type="entry name" value="CDC48_2"/>
    <property type="match status" value="1"/>
</dbReference>
<dbReference type="OrthoDB" id="77269at2157"/>
<keyword evidence="3" id="KW-0547">Nucleotide-binding</keyword>
<evidence type="ECO:0000259" key="8">
    <source>
        <dbReference type="SMART" id="SM01073"/>
    </source>
</evidence>
<dbReference type="PROSITE" id="PS00674">
    <property type="entry name" value="AAA"/>
    <property type="match status" value="2"/>
</dbReference>
<organism evidence="9 10">
    <name type="scientific">Haloarcula rubripromontorii</name>
    <dbReference type="NCBI Taxonomy" id="1705562"/>
    <lineage>
        <taxon>Archaea</taxon>
        <taxon>Methanobacteriati</taxon>
        <taxon>Methanobacteriota</taxon>
        <taxon>Stenosarchaea group</taxon>
        <taxon>Halobacteria</taxon>
        <taxon>Halobacteriales</taxon>
        <taxon>Haloarculaceae</taxon>
        <taxon>Haloarcula</taxon>
    </lineage>
</organism>
<evidence type="ECO:0000259" key="7">
    <source>
        <dbReference type="SMART" id="SM01072"/>
    </source>
</evidence>
<comment type="caution">
    <text evidence="9">The sequence shown here is derived from an EMBL/GenBank/DDBJ whole genome shotgun (WGS) entry which is preliminary data.</text>
</comment>
<dbReference type="FunFam" id="2.40.40.20:FF:000007">
    <property type="entry name" value="AAA family ATPase"/>
    <property type="match status" value="1"/>
</dbReference>
<dbReference type="Pfam" id="PF02933">
    <property type="entry name" value="CDC48_2"/>
    <property type="match status" value="1"/>
</dbReference>
<dbReference type="Gene3D" id="3.40.50.300">
    <property type="entry name" value="P-loop containing nucleotide triphosphate hydrolases"/>
    <property type="match status" value="2"/>
</dbReference>
<dbReference type="SUPFAM" id="SSF50692">
    <property type="entry name" value="ADC-like"/>
    <property type="match status" value="1"/>
</dbReference>
<dbReference type="Gene3D" id="1.10.8.60">
    <property type="match status" value="2"/>
</dbReference>
<dbReference type="InterPro" id="IPR003593">
    <property type="entry name" value="AAA+_ATPase"/>
</dbReference>
<keyword evidence="4" id="KW-0067">ATP-binding</keyword>
<dbReference type="InterPro" id="IPR027417">
    <property type="entry name" value="P-loop_NTPase"/>
</dbReference>
<dbReference type="InterPro" id="IPR009010">
    <property type="entry name" value="Asp_de-COase-like_dom_sf"/>
</dbReference>
<dbReference type="AlphaFoldDB" id="A0A0N0U9N0"/>
<dbReference type="FunFam" id="1.10.8.60:FF:000178">
    <property type="entry name" value="CDC48/VCP homolog, AAA superfamily"/>
    <property type="match status" value="1"/>
</dbReference>
<dbReference type="CDD" id="cd19503">
    <property type="entry name" value="RecA-like_CDC48_NLV2_r1-like"/>
    <property type="match status" value="1"/>
</dbReference>
<dbReference type="InterPro" id="IPR050168">
    <property type="entry name" value="AAA_ATPase_domain"/>
</dbReference>
<dbReference type="Proteomes" id="UP000037729">
    <property type="component" value="Unassembled WGS sequence"/>
</dbReference>
<dbReference type="SMART" id="SM00382">
    <property type="entry name" value="AAA"/>
    <property type="match status" value="2"/>
</dbReference>
<dbReference type="PATRIC" id="fig|1705562.3.peg.397"/>
<dbReference type="Pfam" id="PF00004">
    <property type="entry name" value="AAA"/>
    <property type="match status" value="2"/>
</dbReference>
<dbReference type="STRING" id="1705562.AMS69_11065"/>
<evidence type="ECO:0000313" key="10">
    <source>
        <dbReference type="Proteomes" id="UP000037729"/>
    </source>
</evidence>
<dbReference type="InterPro" id="IPR003959">
    <property type="entry name" value="ATPase_AAA_core"/>
</dbReference>
<evidence type="ECO:0000259" key="6">
    <source>
        <dbReference type="SMART" id="SM00382"/>
    </source>
</evidence>
<dbReference type="InterPro" id="IPR003960">
    <property type="entry name" value="ATPase_AAA_CS"/>
</dbReference>
<dbReference type="GO" id="GO:0005524">
    <property type="term" value="F:ATP binding"/>
    <property type="evidence" value="ECO:0007669"/>
    <property type="project" value="UniProtKB-KW"/>
</dbReference>
<sequence length="705" mass="75550">MSGATDAGVELTVEGANKRDAGRGIARLPESARTELGVLSGSPVIIEGDDRTVVKVWPADDDGSFVRIDSDTRANAGVNIGDTVTVTSGSVSEATEIAVQPVEPMPGSEDYESLVRKRLVDQIIQADERTHIEGLGTFLVRKTSPSGPVRVTGTTAVTVLPGLDGGSDTGQSSSDEVTAANTPTAETESGVSYEDIGGLDEELDRIREMIEMPLSEPEEFRRLGIDPPSGVLLHGPPGTGKTLIARAVANEVDAYFDTISGPEIVSKYKGESEERLREAFETAEANAPAILFVDEIDSIAGSRDEDADMENRVVAQLLTLMDGLEDRGRVVVIGATNRVDAIDPALRRGGRFDREIEIGVPGEGGRREIMDVHTRDMPLHEDVDLDRIAAQTHGFVGADLASLTTEAAMAALRADRDDGDVHQDDFESALATVDPSAMREYVAESPTATFDDVGGLSEVKQTLTEAIEWPLSYGELFTATNTDPPSGILLYGPPGTGKTLLARAVAGESDVNFIHVAGPEIMDRYVGESEEAVRELFERARQTAPSIIFLDEIDAIASHRGQGNEVTERVVSQLLAELDGITENPNLVVLAATNRRDMIDDALLRPGRLEQHVEVPNPDRTAREEILAVHTTGKPLASDIDIGDLAEETDGFSGAELEAVVREASMLAIREVASAYGPEEATENADEVTITLAHFSEALERERAR</sequence>
<dbReference type="PANTHER" id="PTHR23077:SF171">
    <property type="entry name" value="NUCLEAR VALOSIN-CONTAINING PROTEIN-LIKE"/>
    <property type="match status" value="1"/>
</dbReference>
<dbReference type="GO" id="GO:0005737">
    <property type="term" value="C:cytoplasm"/>
    <property type="evidence" value="ECO:0007669"/>
    <property type="project" value="UniProtKB-ARBA"/>
</dbReference>
<reference evidence="9 10" key="1">
    <citation type="submission" date="2015-08" db="EMBL/GenBank/DDBJ databases">
        <title>Genomes of Isolates from Cabo Rojo, PR.</title>
        <authorList>
            <person name="Sanchez-Nieves R.L."/>
            <person name="Montalvo-Rodriguez R."/>
        </authorList>
    </citation>
    <scope>NUCLEOTIDE SEQUENCE [LARGE SCALE GENOMIC DNA]</scope>
    <source>
        <strain evidence="9 10">SL3</strain>
    </source>
</reference>
<protein>
    <submittedName>
        <fullName evidence="9">AAA family ATPase</fullName>
    </submittedName>
</protein>
<dbReference type="InterPro" id="IPR005938">
    <property type="entry name" value="AAA_ATPase_CDC48"/>
</dbReference>
<dbReference type="PANTHER" id="PTHR23077">
    <property type="entry name" value="AAA-FAMILY ATPASE"/>
    <property type="match status" value="1"/>
</dbReference>
<dbReference type="EMBL" id="LIUF01000003">
    <property type="protein sequence ID" value="KOX92983.1"/>
    <property type="molecule type" value="Genomic_DNA"/>
</dbReference>
<feature type="domain" description="CDC48" evidence="7">
    <location>
        <begin position="106"/>
        <end position="166"/>
    </location>
</feature>
<keyword evidence="10" id="KW-1185">Reference proteome</keyword>
<evidence type="ECO:0000313" key="9">
    <source>
        <dbReference type="EMBL" id="KOX92983.1"/>
    </source>
</evidence>
<dbReference type="FunFam" id="3.40.50.300:FF:000012">
    <property type="entry name" value="Transitional endoplasmic reticulum ATPase"/>
    <property type="match status" value="1"/>
</dbReference>
<feature type="domain" description="CDC48 N-terminal subdomain" evidence="8">
    <location>
        <begin position="10"/>
        <end position="91"/>
    </location>
</feature>
<dbReference type="SUPFAM" id="SSF52540">
    <property type="entry name" value="P-loop containing nucleoside triphosphate hydrolases"/>
    <property type="match status" value="2"/>
</dbReference>
<evidence type="ECO:0000256" key="3">
    <source>
        <dbReference type="ARBA" id="ARBA00022741"/>
    </source>
</evidence>
<feature type="compositionally biased region" description="Polar residues" evidence="5">
    <location>
        <begin position="179"/>
        <end position="190"/>
    </location>
</feature>
<dbReference type="GO" id="GO:0016887">
    <property type="term" value="F:ATP hydrolysis activity"/>
    <property type="evidence" value="ECO:0007669"/>
    <property type="project" value="InterPro"/>
</dbReference>
<proteinExistence type="inferred from homology"/>
<feature type="region of interest" description="Disordered" evidence="5">
    <location>
        <begin position="160"/>
        <end position="194"/>
    </location>
</feature>
<comment type="similarity">
    <text evidence="1">Belongs to the AAA ATPase family. CDC48 subfamily.</text>
</comment>
<dbReference type="InterPro" id="IPR041569">
    <property type="entry name" value="AAA_lid_3"/>
</dbReference>
<evidence type="ECO:0000256" key="2">
    <source>
        <dbReference type="ARBA" id="ARBA00022737"/>
    </source>
</evidence>
<dbReference type="RefSeq" id="WP_053968128.1">
    <property type="nucleotide sequence ID" value="NZ_LIUF01000003.1"/>
</dbReference>
<gene>
    <name evidence="9" type="ORF">AMS69_11065</name>
</gene>
<dbReference type="InterPro" id="IPR003338">
    <property type="entry name" value="CDC4_N-term_subdom"/>
</dbReference>
<keyword evidence="2" id="KW-0677">Repeat</keyword>
<accession>A0A0N0U9N0</accession>
<dbReference type="NCBIfam" id="TIGR01243">
    <property type="entry name" value="CDC48"/>
    <property type="match status" value="1"/>
</dbReference>
<dbReference type="Pfam" id="PF02359">
    <property type="entry name" value="CDC48_N"/>
    <property type="match status" value="1"/>
</dbReference>
<evidence type="ECO:0000256" key="4">
    <source>
        <dbReference type="ARBA" id="ARBA00022840"/>
    </source>
</evidence>
<dbReference type="SMART" id="SM01073">
    <property type="entry name" value="CDC48_N"/>
    <property type="match status" value="1"/>
</dbReference>
<evidence type="ECO:0000256" key="1">
    <source>
        <dbReference type="ARBA" id="ARBA00009833"/>
    </source>
</evidence>
<evidence type="ECO:0000256" key="5">
    <source>
        <dbReference type="SAM" id="MobiDB-lite"/>
    </source>
</evidence>
<feature type="domain" description="AAA+ ATPase" evidence="6">
    <location>
        <begin position="484"/>
        <end position="619"/>
    </location>
</feature>
<dbReference type="FunFam" id="3.40.50.300:FF:000018">
    <property type="entry name" value="Cell division control 48"/>
    <property type="match status" value="1"/>
</dbReference>
<dbReference type="Gene3D" id="2.40.40.20">
    <property type="match status" value="1"/>
</dbReference>
<dbReference type="Pfam" id="PF17862">
    <property type="entry name" value="AAA_lid_3"/>
    <property type="match status" value="2"/>
</dbReference>
<feature type="domain" description="AAA+ ATPase" evidence="6">
    <location>
        <begin position="227"/>
        <end position="362"/>
    </location>
</feature>
<name>A0A0N0U9N0_9EURY</name>